<dbReference type="InterPro" id="IPR016032">
    <property type="entry name" value="Sig_transdc_resp-reg_C-effctor"/>
</dbReference>
<dbReference type="PRINTS" id="PR00038">
    <property type="entry name" value="HTHLUXR"/>
</dbReference>
<evidence type="ECO:0000313" key="8">
    <source>
        <dbReference type="EMBL" id="MFC4999764.1"/>
    </source>
</evidence>
<dbReference type="PANTHER" id="PTHR43214:SF24">
    <property type="entry name" value="TRANSCRIPTIONAL REGULATORY PROTEIN NARL-RELATED"/>
    <property type="match status" value="1"/>
</dbReference>
<accession>A0ABV9VUE9</accession>
<gene>
    <name evidence="8" type="ORF">ACFPIJ_18205</name>
</gene>
<name>A0ABV9VUE9_9ACTN</name>
<protein>
    <submittedName>
        <fullName evidence="8">Response regulator</fullName>
    </submittedName>
</protein>
<dbReference type="SMART" id="SM00448">
    <property type="entry name" value="REC"/>
    <property type="match status" value="1"/>
</dbReference>
<keyword evidence="4" id="KW-0804">Transcription</keyword>
<keyword evidence="9" id="KW-1185">Reference proteome</keyword>
<feature type="domain" description="HTH luxR-type" evidence="6">
    <location>
        <begin position="161"/>
        <end position="226"/>
    </location>
</feature>
<comment type="caution">
    <text evidence="8">The sequence shown here is derived from an EMBL/GenBank/DDBJ whole genome shotgun (WGS) entry which is preliminary data.</text>
</comment>
<dbReference type="Pfam" id="PF00196">
    <property type="entry name" value="GerE"/>
    <property type="match status" value="1"/>
</dbReference>
<dbReference type="PROSITE" id="PS00622">
    <property type="entry name" value="HTH_LUXR_1"/>
    <property type="match status" value="1"/>
</dbReference>
<evidence type="ECO:0000256" key="2">
    <source>
        <dbReference type="ARBA" id="ARBA00023015"/>
    </source>
</evidence>
<dbReference type="CDD" id="cd17535">
    <property type="entry name" value="REC_NarL-like"/>
    <property type="match status" value="1"/>
</dbReference>
<dbReference type="InterPro" id="IPR001789">
    <property type="entry name" value="Sig_transdc_resp-reg_receiver"/>
</dbReference>
<dbReference type="PANTHER" id="PTHR43214">
    <property type="entry name" value="TWO-COMPONENT RESPONSE REGULATOR"/>
    <property type="match status" value="1"/>
</dbReference>
<proteinExistence type="predicted"/>
<dbReference type="PROSITE" id="PS50043">
    <property type="entry name" value="HTH_LUXR_2"/>
    <property type="match status" value="1"/>
</dbReference>
<reference evidence="9" key="1">
    <citation type="journal article" date="2019" name="Int. J. Syst. Evol. Microbiol.">
        <title>The Global Catalogue of Microorganisms (GCM) 10K type strain sequencing project: providing services to taxonomists for standard genome sequencing and annotation.</title>
        <authorList>
            <consortium name="The Broad Institute Genomics Platform"/>
            <consortium name="The Broad Institute Genome Sequencing Center for Infectious Disease"/>
            <person name="Wu L."/>
            <person name="Ma J."/>
        </authorList>
    </citation>
    <scope>NUCLEOTIDE SEQUENCE [LARGE SCALE GENOMIC DNA]</scope>
    <source>
        <strain evidence="9">CGMCC 4.7152</strain>
    </source>
</reference>
<dbReference type="EMBL" id="JBHSIU010000019">
    <property type="protein sequence ID" value="MFC4999764.1"/>
    <property type="molecule type" value="Genomic_DNA"/>
</dbReference>
<dbReference type="InterPro" id="IPR000792">
    <property type="entry name" value="Tscrpt_reg_LuxR_C"/>
</dbReference>
<evidence type="ECO:0000256" key="5">
    <source>
        <dbReference type="PROSITE-ProRule" id="PRU00169"/>
    </source>
</evidence>
<keyword evidence="3" id="KW-0238">DNA-binding</keyword>
<feature type="domain" description="Response regulatory" evidence="7">
    <location>
        <begin position="19"/>
        <end position="135"/>
    </location>
</feature>
<dbReference type="Pfam" id="PF00072">
    <property type="entry name" value="Response_reg"/>
    <property type="match status" value="1"/>
</dbReference>
<dbReference type="SUPFAM" id="SSF52172">
    <property type="entry name" value="CheY-like"/>
    <property type="match status" value="1"/>
</dbReference>
<dbReference type="SUPFAM" id="SSF46894">
    <property type="entry name" value="C-terminal effector domain of the bipartite response regulators"/>
    <property type="match status" value="1"/>
</dbReference>
<dbReference type="CDD" id="cd06170">
    <property type="entry name" value="LuxR_C_like"/>
    <property type="match status" value="1"/>
</dbReference>
<keyword evidence="2" id="KW-0805">Transcription regulation</keyword>
<organism evidence="8 9">
    <name type="scientific">Dactylosporangium cerinum</name>
    <dbReference type="NCBI Taxonomy" id="1434730"/>
    <lineage>
        <taxon>Bacteria</taxon>
        <taxon>Bacillati</taxon>
        <taxon>Actinomycetota</taxon>
        <taxon>Actinomycetes</taxon>
        <taxon>Micromonosporales</taxon>
        <taxon>Micromonosporaceae</taxon>
        <taxon>Dactylosporangium</taxon>
    </lineage>
</organism>
<evidence type="ECO:0000313" key="9">
    <source>
        <dbReference type="Proteomes" id="UP001595912"/>
    </source>
</evidence>
<evidence type="ECO:0000256" key="3">
    <source>
        <dbReference type="ARBA" id="ARBA00023125"/>
    </source>
</evidence>
<evidence type="ECO:0000259" key="6">
    <source>
        <dbReference type="PROSITE" id="PS50043"/>
    </source>
</evidence>
<dbReference type="InterPro" id="IPR011006">
    <property type="entry name" value="CheY-like_superfamily"/>
</dbReference>
<dbReference type="RefSeq" id="WP_380116305.1">
    <property type="nucleotide sequence ID" value="NZ_JBHSIU010000019.1"/>
</dbReference>
<evidence type="ECO:0000256" key="4">
    <source>
        <dbReference type="ARBA" id="ARBA00023163"/>
    </source>
</evidence>
<sequence length="232" mass="24714">MTSVDSPSDSPSNSRSRISVVIADDQRMVRAGLRMVIETEPDMQVIGEAGDGVDAVALTRRLRPDVVLMDIAMPRQDGLTATRALLAAPSPPRVIVLTTFDTDDNLYEALRAGASGFLLKVSSPEHLITAIRVVAAGEALLDPAVTTRVIASYAGTPGPQPPPELAELTPRETDVLRLMARGRSNGEIAAALTVGEATVKTHVARVLMKLALRDRVQAVVYAYESGLIRPGQ</sequence>
<dbReference type="InterPro" id="IPR058245">
    <property type="entry name" value="NreC/VraR/RcsB-like_REC"/>
</dbReference>
<dbReference type="Proteomes" id="UP001595912">
    <property type="component" value="Unassembled WGS sequence"/>
</dbReference>
<evidence type="ECO:0000259" key="7">
    <source>
        <dbReference type="PROSITE" id="PS50110"/>
    </source>
</evidence>
<dbReference type="SMART" id="SM00421">
    <property type="entry name" value="HTH_LUXR"/>
    <property type="match status" value="1"/>
</dbReference>
<dbReference type="PROSITE" id="PS50110">
    <property type="entry name" value="RESPONSE_REGULATORY"/>
    <property type="match status" value="1"/>
</dbReference>
<keyword evidence="1 5" id="KW-0597">Phosphoprotein</keyword>
<dbReference type="Gene3D" id="3.40.50.2300">
    <property type="match status" value="1"/>
</dbReference>
<evidence type="ECO:0000256" key="1">
    <source>
        <dbReference type="ARBA" id="ARBA00022553"/>
    </source>
</evidence>
<feature type="modified residue" description="4-aspartylphosphate" evidence="5">
    <location>
        <position position="70"/>
    </location>
</feature>
<dbReference type="InterPro" id="IPR039420">
    <property type="entry name" value="WalR-like"/>
</dbReference>